<evidence type="ECO:0008006" key="3">
    <source>
        <dbReference type="Google" id="ProtNLM"/>
    </source>
</evidence>
<keyword evidence="2" id="KW-1185">Reference proteome</keyword>
<organism evidence="1 2">
    <name type="scientific">Aneurinibacillus danicus</name>
    <dbReference type="NCBI Taxonomy" id="267746"/>
    <lineage>
        <taxon>Bacteria</taxon>
        <taxon>Bacillati</taxon>
        <taxon>Bacillota</taxon>
        <taxon>Bacilli</taxon>
        <taxon>Bacillales</taxon>
        <taxon>Paenibacillaceae</taxon>
        <taxon>Aneurinibacillus group</taxon>
        <taxon>Aneurinibacillus</taxon>
    </lineage>
</organism>
<dbReference type="InterPro" id="IPR025432">
    <property type="entry name" value="YhfH-like"/>
</dbReference>
<proteinExistence type="predicted"/>
<reference evidence="1 2" key="1">
    <citation type="submission" date="2019-07" db="EMBL/GenBank/DDBJ databases">
        <title>Whole genome shotgun sequence of Aneurinibacillus danicus NBRC 102444.</title>
        <authorList>
            <person name="Hosoyama A."/>
            <person name="Uohara A."/>
            <person name="Ohji S."/>
            <person name="Ichikawa N."/>
        </authorList>
    </citation>
    <scope>NUCLEOTIDE SEQUENCE [LARGE SCALE GENOMIC DNA]</scope>
    <source>
        <strain evidence="1 2">NBRC 102444</strain>
    </source>
</reference>
<dbReference type="Pfam" id="PF14149">
    <property type="entry name" value="YhfH"/>
    <property type="match status" value="1"/>
</dbReference>
<accession>A0A511V9P1</accession>
<name>A0A511V9P1_9BACL</name>
<evidence type="ECO:0000313" key="2">
    <source>
        <dbReference type="Proteomes" id="UP000321157"/>
    </source>
</evidence>
<protein>
    <recommendedName>
        <fullName evidence="3">YhfH family protein</fullName>
    </recommendedName>
</protein>
<gene>
    <name evidence="1" type="ORF">ADA01nite_29790</name>
</gene>
<sequence>MGLELDGSIPKKTCSECGCEIQERFESYIHVCERCINKKEE</sequence>
<comment type="caution">
    <text evidence="1">The sequence shown here is derived from an EMBL/GenBank/DDBJ whole genome shotgun (WGS) entry which is preliminary data.</text>
</comment>
<dbReference type="Proteomes" id="UP000321157">
    <property type="component" value="Unassembled WGS sequence"/>
</dbReference>
<dbReference type="AlphaFoldDB" id="A0A511V9P1"/>
<dbReference type="OrthoDB" id="1122256at2"/>
<dbReference type="EMBL" id="BJXX01000137">
    <property type="protein sequence ID" value="GEN35519.1"/>
    <property type="molecule type" value="Genomic_DNA"/>
</dbReference>
<evidence type="ECO:0000313" key="1">
    <source>
        <dbReference type="EMBL" id="GEN35519.1"/>
    </source>
</evidence>